<dbReference type="InterPro" id="IPR050789">
    <property type="entry name" value="Diverse_Enzym_Activities"/>
</dbReference>
<dbReference type="RefSeq" id="WP_265993506.1">
    <property type="nucleotide sequence ID" value="NZ_CP110973.1"/>
</dbReference>
<keyword evidence="4" id="KW-1185">Reference proteome</keyword>
<organism evidence="3 4">
    <name type="scientific">Larkinella insperata</name>
    <dbReference type="NCBI Taxonomy" id="332158"/>
    <lineage>
        <taxon>Bacteria</taxon>
        <taxon>Pseudomonadati</taxon>
        <taxon>Bacteroidota</taxon>
        <taxon>Cytophagia</taxon>
        <taxon>Cytophagales</taxon>
        <taxon>Spirosomataceae</taxon>
        <taxon>Larkinella</taxon>
    </lineage>
</organism>
<dbReference type="EMBL" id="JBHTLP010000019">
    <property type="protein sequence ID" value="MFD1143958.1"/>
    <property type="molecule type" value="Genomic_DNA"/>
</dbReference>
<dbReference type="Proteomes" id="UP001597116">
    <property type="component" value="Unassembled WGS sequence"/>
</dbReference>
<reference evidence="4" key="1">
    <citation type="journal article" date="2019" name="Int. J. Syst. Evol. Microbiol.">
        <title>The Global Catalogue of Microorganisms (GCM) 10K type strain sequencing project: providing services to taxonomists for standard genome sequencing and annotation.</title>
        <authorList>
            <consortium name="The Broad Institute Genomics Platform"/>
            <consortium name="The Broad Institute Genome Sequencing Center for Infectious Disease"/>
            <person name="Wu L."/>
            <person name="Ma J."/>
        </authorList>
    </citation>
    <scope>NUCLEOTIDE SEQUENCE [LARGE SCALE GENOMIC DNA]</scope>
    <source>
        <strain evidence="4">CCUG 55608</strain>
    </source>
</reference>
<feature type="signal peptide" evidence="1">
    <location>
        <begin position="1"/>
        <end position="24"/>
    </location>
</feature>
<dbReference type="SUPFAM" id="SSF56601">
    <property type="entry name" value="beta-lactamase/transpeptidase-like"/>
    <property type="match status" value="1"/>
</dbReference>
<keyword evidence="3" id="KW-0378">Hydrolase</keyword>
<evidence type="ECO:0000259" key="2">
    <source>
        <dbReference type="Pfam" id="PF00144"/>
    </source>
</evidence>
<accession>A0ABW3QIN1</accession>
<comment type="caution">
    <text evidence="3">The sequence shown here is derived from an EMBL/GenBank/DDBJ whole genome shotgun (WGS) entry which is preliminary data.</text>
</comment>
<dbReference type="Gene3D" id="3.40.710.10">
    <property type="entry name" value="DD-peptidase/beta-lactamase superfamily"/>
    <property type="match status" value="1"/>
</dbReference>
<dbReference type="InterPro" id="IPR001466">
    <property type="entry name" value="Beta-lactam-related"/>
</dbReference>
<keyword evidence="1" id="KW-0732">Signal</keyword>
<protein>
    <submittedName>
        <fullName evidence="3">Serine hydrolase domain-containing protein</fullName>
        <ecNumber evidence="3">3.-.-.-</ecNumber>
    </submittedName>
</protein>
<evidence type="ECO:0000313" key="4">
    <source>
        <dbReference type="Proteomes" id="UP001597116"/>
    </source>
</evidence>
<dbReference type="GO" id="GO:0016787">
    <property type="term" value="F:hydrolase activity"/>
    <property type="evidence" value="ECO:0007669"/>
    <property type="project" value="UniProtKB-KW"/>
</dbReference>
<feature type="domain" description="Beta-lactamase-related" evidence="2">
    <location>
        <begin position="58"/>
        <end position="369"/>
    </location>
</feature>
<evidence type="ECO:0000256" key="1">
    <source>
        <dbReference type="SAM" id="SignalP"/>
    </source>
</evidence>
<dbReference type="Pfam" id="PF00144">
    <property type="entry name" value="Beta-lactamase"/>
    <property type="match status" value="1"/>
</dbReference>
<name>A0ABW3QIN1_9BACT</name>
<dbReference type="PANTHER" id="PTHR43283">
    <property type="entry name" value="BETA-LACTAMASE-RELATED"/>
    <property type="match status" value="1"/>
</dbReference>
<gene>
    <name evidence="3" type="ORF">ACFQ4C_22730</name>
</gene>
<sequence>MFRNKLHRLMGTALLMLLVGVINSCQKDPDEPAPTKPMTWFDSFGKALDDSLKLKKIGYGYVILEGAEVRASGSGGFKSRSNEAEGEKPFTLDTKMHIASMSKTITTMAFLHLAAEKGIKTTDKIAPYLPPAWVKGENIDQLTFRDLMTHSSGIIGLGNNCANGAYSENIWSGLQQLVQRGIRITNRGKYCYQNANFGLFRVLIPSILGYSFTGDDTLDDQQTQQRYMEYVQQSVFDKAGITSANANQPSGAPTYAYTYPSAQESGWNAGSFTNTVGGYGWYLTPTEAGKLFATVLSTADQSILTTAWKDTLLTHGLAYFSGRVAEGPIRYHDGWWYLRLAQYQGVRTVWMQFPNNVTAVLFVNALHGTRGYFPSDDGNDIVTYLSRAYTLARAAKTGRKMGGTVTLEHPEPH</sequence>
<feature type="chain" id="PRO_5046125819" evidence="1">
    <location>
        <begin position="25"/>
        <end position="413"/>
    </location>
</feature>
<evidence type="ECO:0000313" key="3">
    <source>
        <dbReference type="EMBL" id="MFD1143958.1"/>
    </source>
</evidence>
<proteinExistence type="predicted"/>
<dbReference type="InterPro" id="IPR012338">
    <property type="entry name" value="Beta-lactam/transpept-like"/>
</dbReference>
<dbReference type="EC" id="3.-.-.-" evidence="3"/>